<reference evidence="2 3" key="1">
    <citation type="submission" date="2016-10" db="EMBL/GenBank/DDBJ databases">
        <title>Comparative genome analysis of multiple Pseudomonas spp. focuses on biocontrol and plant growth promoting traits.</title>
        <authorList>
            <person name="Tao X.-Y."/>
            <person name="Taylor C.G."/>
        </authorList>
    </citation>
    <scope>NUCLEOTIDE SEQUENCE [LARGE SCALE GENOMIC DNA]</scope>
    <source>
        <strain evidence="2 3">38D4</strain>
    </source>
</reference>
<comment type="caution">
    <text evidence="2">The sequence shown here is derived from an EMBL/GenBank/DDBJ whole genome shotgun (WGS) entry which is preliminary data.</text>
</comment>
<dbReference type="GO" id="GO:0005737">
    <property type="term" value="C:cytoplasm"/>
    <property type="evidence" value="ECO:0007669"/>
    <property type="project" value="TreeGrafter"/>
</dbReference>
<evidence type="ECO:0000313" key="2">
    <source>
        <dbReference type="EMBL" id="RON37853.1"/>
    </source>
</evidence>
<name>A0A423JJM4_9PSED</name>
<accession>A0A423JJM4</accession>
<organism evidence="2 3">
    <name type="scientific">Pseudomonas brassicacearum</name>
    <dbReference type="NCBI Taxonomy" id="930166"/>
    <lineage>
        <taxon>Bacteria</taxon>
        <taxon>Pseudomonadati</taxon>
        <taxon>Pseudomonadota</taxon>
        <taxon>Gammaproteobacteria</taxon>
        <taxon>Pseudomonadales</taxon>
        <taxon>Pseudomonadaceae</taxon>
        <taxon>Pseudomonas</taxon>
    </lineage>
</organism>
<gene>
    <name evidence="2" type="ORF">BK664_15640</name>
</gene>
<sequence length="133" mass="14318">MRVFVFGGSGYIGQHLVRHLVSIGHAVTGFARSEASGAFLAELGATPWIGDLDDIAPVLEAIASADAVIWAAQLMLEEEYRVVAAMLSKLAGSDTCFIFTSGTSLMSIPTNGDWDERSFAEDEPFEPRRQIAP</sequence>
<dbReference type="Pfam" id="PF13460">
    <property type="entry name" value="NAD_binding_10"/>
    <property type="match status" value="1"/>
</dbReference>
<dbReference type="GO" id="GO:0004029">
    <property type="term" value="F:aldehyde dehydrogenase (NAD+) activity"/>
    <property type="evidence" value="ECO:0007669"/>
    <property type="project" value="TreeGrafter"/>
</dbReference>
<dbReference type="Proteomes" id="UP000286351">
    <property type="component" value="Unassembled WGS sequence"/>
</dbReference>
<dbReference type="InterPro" id="IPR051783">
    <property type="entry name" value="NAD(P)-dependent_oxidoreduct"/>
</dbReference>
<dbReference type="EMBL" id="MOBO01000013">
    <property type="protein sequence ID" value="RON37853.1"/>
    <property type="molecule type" value="Genomic_DNA"/>
</dbReference>
<dbReference type="InterPro" id="IPR036291">
    <property type="entry name" value="NAD(P)-bd_dom_sf"/>
</dbReference>
<dbReference type="Gene3D" id="3.40.50.720">
    <property type="entry name" value="NAD(P)-binding Rossmann-like Domain"/>
    <property type="match status" value="1"/>
</dbReference>
<feature type="domain" description="NAD(P)-binding" evidence="1">
    <location>
        <begin position="7"/>
        <end position="73"/>
    </location>
</feature>
<dbReference type="RefSeq" id="WP_123366539.1">
    <property type="nucleotide sequence ID" value="NZ_MOBO01000013.1"/>
</dbReference>
<dbReference type="PANTHER" id="PTHR48079:SF6">
    <property type="entry name" value="NAD(P)-BINDING DOMAIN-CONTAINING PROTEIN-RELATED"/>
    <property type="match status" value="1"/>
</dbReference>
<dbReference type="PANTHER" id="PTHR48079">
    <property type="entry name" value="PROTEIN YEEZ"/>
    <property type="match status" value="1"/>
</dbReference>
<dbReference type="AlphaFoldDB" id="A0A423JJM4"/>
<protein>
    <recommendedName>
        <fullName evidence="1">NAD(P)-binding domain-containing protein</fullName>
    </recommendedName>
</protein>
<proteinExistence type="predicted"/>
<dbReference type="SUPFAM" id="SSF51735">
    <property type="entry name" value="NAD(P)-binding Rossmann-fold domains"/>
    <property type="match status" value="1"/>
</dbReference>
<evidence type="ECO:0000313" key="3">
    <source>
        <dbReference type="Proteomes" id="UP000286351"/>
    </source>
</evidence>
<evidence type="ECO:0000259" key="1">
    <source>
        <dbReference type="Pfam" id="PF13460"/>
    </source>
</evidence>
<dbReference type="InterPro" id="IPR016040">
    <property type="entry name" value="NAD(P)-bd_dom"/>
</dbReference>